<dbReference type="InterPro" id="IPR007710">
    <property type="entry name" value="Nucleoside_deoxyribTrfase"/>
</dbReference>
<evidence type="ECO:0000313" key="2">
    <source>
        <dbReference type="Proteomes" id="UP000585638"/>
    </source>
</evidence>
<proteinExistence type="predicted"/>
<dbReference type="GO" id="GO:0016740">
    <property type="term" value="F:transferase activity"/>
    <property type="evidence" value="ECO:0007669"/>
    <property type="project" value="UniProtKB-KW"/>
</dbReference>
<accession>A0A7W9KFW0</accession>
<keyword evidence="2" id="KW-1185">Reference proteome</keyword>
<reference evidence="1 2" key="1">
    <citation type="submission" date="2020-08" db="EMBL/GenBank/DDBJ databases">
        <title>Sequencing the genomes of 1000 actinobacteria strains.</title>
        <authorList>
            <person name="Klenk H.-P."/>
        </authorList>
    </citation>
    <scope>NUCLEOTIDE SEQUENCE [LARGE SCALE GENOMIC DNA]</scope>
    <source>
        <strain evidence="1 2">DSM 43851</strain>
    </source>
</reference>
<sequence>MKAYIAAPLFCDAEKAFNLQVDTAVRALGLATFLPQRDGGEAAPLVRQGLDEDTVRRRLYELDCAAIAECPIFVFILDGRVPDEGGCVELGMARARGADCFGVQTDSRRFGGTDSNNLMIDYSLNGGIAHSIDELSALLRAHLDALTPVS</sequence>
<gene>
    <name evidence="1" type="ORF">BJ998_003083</name>
</gene>
<dbReference type="RefSeq" id="WP_184862296.1">
    <property type="nucleotide sequence ID" value="NZ_BAAAWY010000007.1"/>
</dbReference>
<comment type="caution">
    <text evidence="1">The sequence shown here is derived from an EMBL/GenBank/DDBJ whole genome shotgun (WGS) entry which is preliminary data.</text>
</comment>
<dbReference type="Pfam" id="PF05014">
    <property type="entry name" value="Nuc_deoxyrib_tr"/>
    <property type="match status" value="1"/>
</dbReference>
<protein>
    <submittedName>
        <fullName evidence="1">Nucleoside 2-deoxyribosyltransferase</fullName>
    </submittedName>
</protein>
<dbReference type="SUPFAM" id="SSF52309">
    <property type="entry name" value="N-(deoxy)ribosyltransferase-like"/>
    <property type="match status" value="1"/>
</dbReference>
<organism evidence="1 2">
    <name type="scientific">Kutzneria kofuensis</name>
    <dbReference type="NCBI Taxonomy" id="103725"/>
    <lineage>
        <taxon>Bacteria</taxon>
        <taxon>Bacillati</taxon>
        <taxon>Actinomycetota</taxon>
        <taxon>Actinomycetes</taxon>
        <taxon>Pseudonocardiales</taxon>
        <taxon>Pseudonocardiaceae</taxon>
        <taxon>Kutzneria</taxon>
    </lineage>
</organism>
<evidence type="ECO:0000313" key="1">
    <source>
        <dbReference type="EMBL" id="MBB5891887.1"/>
    </source>
</evidence>
<dbReference type="EMBL" id="JACHIR010000001">
    <property type="protein sequence ID" value="MBB5891887.1"/>
    <property type="molecule type" value="Genomic_DNA"/>
</dbReference>
<dbReference type="Proteomes" id="UP000585638">
    <property type="component" value="Unassembled WGS sequence"/>
</dbReference>
<dbReference type="AlphaFoldDB" id="A0A7W9KFW0"/>
<dbReference type="Gene3D" id="3.40.50.450">
    <property type="match status" value="1"/>
</dbReference>
<keyword evidence="1" id="KW-0808">Transferase</keyword>
<name>A0A7W9KFW0_9PSEU</name>